<name>A0A0P0WI50_ORYSJ</name>
<accession>A0A0P0WI50</accession>
<dbReference type="PaxDb" id="39947-A0A0P0WI50"/>
<organism evidence="2 3">
    <name type="scientific">Oryza sativa subsp. japonica</name>
    <name type="common">Rice</name>
    <dbReference type="NCBI Taxonomy" id="39947"/>
    <lineage>
        <taxon>Eukaryota</taxon>
        <taxon>Viridiplantae</taxon>
        <taxon>Streptophyta</taxon>
        <taxon>Embryophyta</taxon>
        <taxon>Tracheophyta</taxon>
        <taxon>Spermatophyta</taxon>
        <taxon>Magnoliopsida</taxon>
        <taxon>Liliopsida</taxon>
        <taxon>Poales</taxon>
        <taxon>Poaceae</taxon>
        <taxon>BOP clade</taxon>
        <taxon>Oryzoideae</taxon>
        <taxon>Oryzeae</taxon>
        <taxon>Oryzinae</taxon>
        <taxon>Oryza</taxon>
        <taxon>Oryza sativa</taxon>
    </lineage>
</organism>
<reference evidence="2 3" key="3">
    <citation type="journal article" date="2013" name="Rice">
        <title>Improvement of the Oryza sativa Nipponbare reference genome using next generation sequence and optical map data.</title>
        <authorList>
            <person name="Kawahara Y."/>
            <person name="de la Bastide M."/>
            <person name="Hamilton J.P."/>
            <person name="Kanamori H."/>
            <person name="McCombie W.R."/>
            <person name="Ouyang S."/>
            <person name="Schwartz D.C."/>
            <person name="Tanaka T."/>
            <person name="Wu J."/>
            <person name="Zhou S."/>
            <person name="Childs K.L."/>
            <person name="Davidson R.M."/>
            <person name="Lin H."/>
            <person name="Quesada-Ocampo L."/>
            <person name="Vaillancourt B."/>
            <person name="Sakai H."/>
            <person name="Lee S.S."/>
            <person name="Kim J."/>
            <person name="Numa H."/>
            <person name="Itoh T."/>
            <person name="Buell C.R."/>
            <person name="Matsumoto T."/>
        </authorList>
    </citation>
    <scope>NUCLEOTIDE SEQUENCE [LARGE SCALE GENOMIC DNA]</scope>
    <source>
        <strain evidence="3">cv. Nipponbare</strain>
    </source>
</reference>
<proteinExistence type="predicted"/>
<dbReference type="Gramene" id="Os05t0141350-00">
    <property type="protein sequence ID" value="Os05t0141350-00"/>
    <property type="gene ID" value="Os05g0141350"/>
</dbReference>
<feature type="region of interest" description="Disordered" evidence="1">
    <location>
        <begin position="162"/>
        <end position="184"/>
    </location>
</feature>
<sequence>APQQRLAGGDRRRGDARVAVVAAGEVQLGDAPEVRDHHQARVLAVGELQRRRAGSPEERRERLERRRRAAEARWEAFPDRGDVGGREGEGACHEVAGRRRRRHDVELAVRKRRRRWATRVEELAAPCRPHRRGGEPAGELADGEQELRGADGVAHGVVDADREDEAAAEQPGHLHEQQRRAEHAAAGALDVEQQLVHGRERRPQLTAAVTVLLQLLQPHVGVGLDEQHALAGAVDDKLPLLHLPDAPGEWVVRHQRLAERAPDDARRVVLAAGAVEESELDLDTQRLVVVEVGQPLGLARCRRGGADELGLSPAHGE</sequence>
<keyword evidence="3" id="KW-1185">Reference proteome</keyword>
<dbReference type="EMBL" id="AP014961">
    <property type="protein sequence ID" value="BAS92200.1"/>
    <property type="molecule type" value="Genomic_DNA"/>
</dbReference>
<feature type="compositionally biased region" description="Basic and acidic residues" evidence="1">
    <location>
        <begin position="172"/>
        <end position="183"/>
    </location>
</feature>
<gene>
    <name evidence="2" type="ordered locus">Os05g0141350</name>
    <name evidence="2" type="ORF">OSNPB_050141350</name>
</gene>
<evidence type="ECO:0000313" key="2">
    <source>
        <dbReference type="EMBL" id="BAS92200.1"/>
    </source>
</evidence>
<dbReference type="FunCoup" id="A0A0P0WI50">
    <property type="interactions" value="5"/>
</dbReference>
<protein>
    <submittedName>
        <fullName evidence="2">Os05g0141350 protein</fullName>
    </submittedName>
</protein>
<feature type="non-terminal residue" evidence="2">
    <location>
        <position position="317"/>
    </location>
</feature>
<evidence type="ECO:0000313" key="3">
    <source>
        <dbReference type="Proteomes" id="UP000059680"/>
    </source>
</evidence>
<reference evidence="2 3" key="2">
    <citation type="journal article" date="2013" name="Plant Cell Physiol.">
        <title>Rice Annotation Project Database (RAP-DB): an integrative and interactive database for rice genomics.</title>
        <authorList>
            <person name="Sakai H."/>
            <person name="Lee S.S."/>
            <person name="Tanaka T."/>
            <person name="Numa H."/>
            <person name="Kim J."/>
            <person name="Kawahara Y."/>
            <person name="Wakimoto H."/>
            <person name="Yang C.C."/>
            <person name="Iwamoto M."/>
            <person name="Abe T."/>
            <person name="Yamada Y."/>
            <person name="Muto A."/>
            <person name="Inokuchi H."/>
            <person name="Ikemura T."/>
            <person name="Matsumoto T."/>
            <person name="Sasaki T."/>
            <person name="Itoh T."/>
        </authorList>
    </citation>
    <scope>NUCLEOTIDE SEQUENCE [LARGE SCALE GENOMIC DNA]</scope>
    <source>
        <strain evidence="3">cv. Nipponbare</strain>
    </source>
</reference>
<feature type="non-terminal residue" evidence="2">
    <location>
        <position position="1"/>
    </location>
</feature>
<dbReference type="AlphaFoldDB" id="A0A0P0WI50"/>
<feature type="compositionally biased region" description="Basic and acidic residues" evidence="1">
    <location>
        <begin position="48"/>
        <end position="70"/>
    </location>
</feature>
<evidence type="ECO:0000256" key="1">
    <source>
        <dbReference type="SAM" id="MobiDB-lite"/>
    </source>
</evidence>
<feature type="region of interest" description="Disordered" evidence="1">
    <location>
        <begin position="46"/>
        <end position="70"/>
    </location>
</feature>
<dbReference type="InParanoid" id="A0A0P0WI50"/>
<reference evidence="3" key="1">
    <citation type="journal article" date="2005" name="Nature">
        <title>The map-based sequence of the rice genome.</title>
        <authorList>
            <consortium name="International rice genome sequencing project (IRGSP)"/>
            <person name="Matsumoto T."/>
            <person name="Wu J."/>
            <person name="Kanamori H."/>
            <person name="Katayose Y."/>
            <person name="Fujisawa M."/>
            <person name="Namiki N."/>
            <person name="Mizuno H."/>
            <person name="Yamamoto K."/>
            <person name="Antonio B.A."/>
            <person name="Baba T."/>
            <person name="Sakata K."/>
            <person name="Nagamura Y."/>
            <person name="Aoki H."/>
            <person name="Arikawa K."/>
            <person name="Arita K."/>
            <person name="Bito T."/>
            <person name="Chiden Y."/>
            <person name="Fujitsuka N."/>
            <person name="Fukunaka R."/>
            <person name="Hamada M."/>
            <person name="Harada C."/>
            <person name="Hayashi A."/>
            <person name="Hijishita S."/>
            <person name="Honda M."/>
            <person name="Hosokawa S."/>
            <person name="Ichikawa Y."/>
            <person name="Idonuma A."/>
            <person name="Iijima M."/>
            <person name="Ikeda M."/>
            <person name="Ikeno M."/>
            <person name="Ito K."/>
            <person name="Ito S."/>
            <person name="Ito T."/>
            <person name="Ito Y."/>
            <person name="Ito Y."/>
            <person name="Iwabuchi A."/>
            <person name="Kamiya K."/>
            <person name="Karasawa W."/>
            <person name="Kurita K."/>
            <person name="Katagiri S."/>
            <person name="Kikuta A."/>
            <person name="Kobayashi H."/>
            <person name="Kobayashi N."/>
            <person name="Machita K."/>
            <person name="Maehara T."/>
            <person name="Masukawa M."/>
            <person name="Mizubayashi T."/>
            <person name="Mukai Y."/>
            <person name="Nagasaki H."/>
            <person name="Nagata Y."/>
            <person name="Naito S."/>
            <person name="Nakashima M."/>
            <person name="Nakama Y."/>
            <person name="Nakamichi Y."/>
            <person name="Nakamura M."/>
            <person name="Meguro A."/>
            <person name="Negishi M."/>
            <person name="Ohta I."/>
            <person name="Ohta T."/>
            <person name="Okamoto M."/>
            <person name="Ono N."/>
            <person name="Saji S."/>
            <person name="Sakaguchi M."/>
            <person name="Sakai K."/>
            <person name="Shibata M."/>
            <person name="Shimokawa T."/>
            <person name="Song J."/>
            <person name="Takazaki Y."/>
            <person name="Terasawa K."/>
            <person name="Tsugane M."/>
            <person name="Tsuji K."/>
            <person name="Ueda S."/>
            <person name="Waki K."/>
            <person name="Yamagata H."/>
            <person name="Yamamoto M."/>
            <person name="Yamamoto S."/>
            <person name="Yamane H."/>
            <person name="Yoshiki S."/>
            <person name="Yoshihara R."/>
            <person name="Yukawa K."/>
            <person name="Zhong H."/>
            <person name="Yano M."/>
            <person name="Yuan Q."/>
            <person name="Ouyang S."/>
            <person name="Liu J."/>
            <person name="Jones K.M."/>
            <person name="Gansberger K."/>
            <person name="Moffat K."/>
            <person name="Hill J."/>
            <person name="Bera J."/>
            <person name="Fadrosh D."/>
            <person name="Jin S."/>
            <person name="Johri S."/>
            <person name="Kim M."/>
            <person name="Overton L."/>
            <person name="Reardon M."/>
            <person name="Tsitrin T."/>
            <person name="Vuong H."/>
            <person name="Weaver B."/>
            <person name="Ciecko A."/>
            <person name="Tallon L."/>
            <person name="Jackson J."/>
            <person name="Pai G."/>
            <person name="Aken S.V."/>
            <person name="Utterback T."/>
            <person name="Reidmuller S."/>
            <person name="Feldblyum T."/>
            <person name="Hsiao J."/>
            <person name="Zismann V."/>
            <person name="Iobst S."/>
            <person name="de Vazeille A.R."/>
            <person name="Buell C.R."/>
            <person name="Ying K."/>
            <person name="Li Y."/>
            <person name="Lu T."/>
            <person name="Huang Y."/>
            <person name="Zhao Q."/>
            <person name="Feng Q."/>
            <person name="Zhang L."/>
            <person name="Zhu J."/>
            <person name="Weng Q."/>
            <person name="Mu J."/>
            <person name="Lu Y."/>
            <person name="Fan D."/>
            <person name="Liu Y."/>
            <person name="Guan J."/>
            <person name="Zhang Y."/>
            <person name="Yu S."/>
            <person name="Liu X."/>
            <person name="Zhang Y."/>
            <person name="Hong G."/>
            <person name="Han B."/>
            <person name="Choisne N."/>
            <person name="Demange N."/>
            <person name="Orjeda G."/>
            <person name="Samain S."/>
            <person name="Cattolico L."/>
            <person name="Pelletier E."/>
            <person name="Couloux A."/>
            <person name="Segurens B."/>
            <person name="Wincker P."/>
            <person name="D'Hont A."/>
            <person name="Scarpelli C."/>
            <person name="Weissenbach J."/>
            <person name="Salanoubat M."/>
            <person name="Quetier F."/>
            <person name="Yu Y."/>
            <person name="Kim H.R."/>
            <person name="Rambo T."/>
            <person name="Currie J."/>
            <person name="Collura K."/>
            <person name="Luo M."/>
            <person name="Yang T."/>
            <person name="Ammiraju J.S.S."/>
            <person name="Engler F."/>
            <person name="Soderlund C."/>
            <person name="Wing R.A."/>
            <person name="Palmer L.E."/>
            <person name="de la Bastide M."/>
            <person name="Spiegel L."/>
            <person name="Nascimento L."/>
            <person name="Zutavern T."/>
            <person name="O'Shaughnessy A."/>
            <person name="Dike S."/>
            <person name="Dedhia N."/>
            <person name="Preston R."/>
            <person name="Balija V."/>
            <person name="McCombie W.R."/>
            <person name="Chow T."/>
            <person name="Chen H."/>
            <person name="Chung M."/>
            <person name="Chen C."/>
            <person name="Shaw J."/>
            <person name="Wu H."/>
            <person name="Hsiao K."/>
            <person name="Chao Y."/>
            <person name="Chu M."/>
            <person name="Cheng C."/>
            <person name="Hour A."/>
            <person name="Lee P."/>
            <person name="Lin S."/>
            <person name="Lin Y."/>
            <person name="Liou J."/>
            <person name="Liu S."/>
            <person name="Hsing Y."/>
            <person name="Raghuvanshi S."/>
            <person name="Mohanty A."/>
            <person name="Bharti A.K."/>
            <person name="Gaur A."/>
            <person name="Gupta V."/>
            <person name="Kumar D."/>
            <person name="Ravi V."/>
            <person name="Vij S."/>
            <person name="Kapur A."/>
            <person name="Khurana P."/>
            <person name="Khurana P."/>
            <person name="Khurana J.P."/>
            <person name="Tyagi A.K."/>
            <person name="Gaikwad K."/>
            <person name="Singh A."/>
            <person name="Dalal V."/>
            <person name="Srivastava S."/>
            <person name="Dixit A."/>
            <person name="Pal A.K."/>
            <person name="Ghazi I.A."/>
            <person name="Yadav M."/>
            <person name="Pandit A."/>
            <person name="Bhargava A."/>
            <person name="Sureshbabu K."/>
            <person name="Batra K."/>
            <person name="Sharma T.R."/>
            <person name="Mohapatra T."/>
            <person name="Singh N.K."/>
            <person name="Messing J."/>
            <person name="Nelson A.B."/>
            <person name="Fuks G."/>
            <person name="Kavchok S."/>
            <person name="Keizer G."/>
            <person name="Linton E."/>
            <person name="Llaca V."/>
            <person name="Song R."/>
            <person name="Tanyolac B."/>
            <person name="Young S."/>
            <person name="Ho-Il K."/>
            <person name="Hahn J.H."/>
            <person name="Sangsakoo G."/>
            <person name="Vanavichit A."/>
            <person name="de Mattos Luiz.A.T."/>
            <person name="Zimmer P.D."/>
            <person name="Malone G."/>
            <person name="Dellagostin O."/>
            <person name="de Oliveira A.C."/>
            <person name="Bevan M."/>
            <person name="Bancroft I."/>
            <person name="Minx P."/>
            <person name="Cordum H."/>
            <person name="Wilson R."/>
            <person name="Cheng Z."/>
            <person name="Jin W."/>
            <person name="Jiang J."/>
            <person name="Leong S.A."/>
            <person name="Iwama H."/>
            <person name="Gojobori T."/>
            <person name="Itoh T."/>
            <person name="Niimura Y."/>
            <person name="Fujii Y."/>
            <person name="Habara T."/>
            <person name="Sakai H."/>
            <person name="Sato Y."/>
            <person name="Wilson G."/>
            <person name="Kumar K."/>
            <person name="McCouch S."/>
            <person name="Juretic N."/>
            <person name="Hoen D."/>
            <person name="Wright S."/>
            <person name="Bruskiewich R."/>
            <person name="Bureau T."/>
            <person name="Miyao A."/>
            <person name="Hirochika H."/>
            <person name="Nishikawa T."/>
            <person name="Kadowaki K."/>
            <person name="Sugiura M."/>
            <person name="Burr B."/>
            <person name="Sasaki T."/>
        </authorList>
    </citation>
    <scope>NUCLEOTIDE SEQUENCE [LARGE SCALE GENOMIC DNA]</scope>
    <source>
        <strain evidence="3">cv. Nipponbare</strain>
    </source>
</reference>
<dbReference type="Proteomes" id="UP000059680">
    <property type="component" value="Chromosome 5"/>
</dbReference>